<keyword evidence="7" id="KW-1185">Reference proteome</keyword>
<dbReference type="STRING" id="1480615.AWJ14_15260"/>
<evidence type="ECO:0000313" key="6">
    <source>
        <dbReference type="EMBL" id="OCW55834.1"/>
    </source>
</evidence>
<feature type="domain" description="AB hydrolase-1" evidence="5">
    <location>
        <begin position="84"/>
        <end position="289"/>
    </location>
</feature>
<gene>
    <name evidence="6" type="ORF">AWJ14_15260</name>
</gene>
<dbReference type="Pfam" id="PF12697">
    <property type="entry name" value="Abhydrolase_6"/>
    <property type="match status" value="1"/>
</dbReference>
<dbReference type="InterPro" id="IPR016986">
    <property type="entry name" value="UCP031982_abhydr"/>
</dbReference>
<feature type="signal peptide" evidence="4">
    <location>
        <begin position="1"/>
        <end position="21"/>
    </location>
</feature>
<feature type="chain" id="PRO_5008656432" description="AB hydrolase-1 domain-containing protein" evidence="4">
    <location>
        <begin position="22"/>
        <end position="343"/>
    </location>
</feature>
<dbReference type="OrthoDB" id="9814760at2"/>
<reference evidence="6 7" key="1">
    <citation type="submission" date="2015-12" db="EMBL/GenBank/DDBJ databases">
        <authorList>
            <person name="Shamseldin A."/>
            <person name="Moawad H."/>
            <person name="Abd El-Rahim W.M."/>
            <person name="Sadowsky M.J."/>
        </authorList>
    </citation>
    <scope>NUCLEOTIDE SEQUENCE [LARGE SCALE GENOMIC DNA]</scope>
    <source>
        <strain evidence="6 7">JC234</strain>
    </source>
</reference>
<sequence>MNHLLKIAALAILTLTFSAQAQDYQTGLADLKITDRTGHRDLKGYVWYPTSQTEGLATHHANPVWAGIEAIAEAPVAPGRFPLVVVSHGMYGNAMNQSWLAADLARRGYVVAAISHPGTSTWLRDADDARQMWERPKDISRLIDHLLASSSLSGTIDPDRIFMAGHSLGGFTAVELAGGRYDRETFKTYCAAHPDELTCDIFDRWNIGKTPEDRAAMQADLSDPRLRGIAVFDLGGTQAFSPASLNEIKTPLLVIGAPEDIHGLDLDVESRALVAALPKSSVTYLEPAGLAHFDFLGECTENGLAILAEEEPADRFVCIDGTTERRALHAMIADAVATFFAAQ</sequence>
<dbReference type="Gene3D" id="3.40.50.1820">
    <property type="entry name" value="alpha/beta hydrolase"/>
    <property type="match status" value="1"/>
</dbReference>
<dbReference type="InterPro" id="IPR029058">
    <property type="entry name" value="AB_hydrolase_fold"/>
</dbReference>
<comment type="caution">
    <text evidence="6">The sequence shown here is derived from an EMBL/GenBank/DDBJ whole genome shotgun (WGS) entry which is preliminary data.</text>
</comment>
<evidence type="ECO:0000256" key="1">
    <source>
        <dbReference type="ARBA" id="ARBA00022801"/>
    </source>
</evidence>
<evidence type="ECO:0000313" key="7">
    <source>
        <dbReference type="Proteomes" id="UP000094795"/>
    </source>
</evidence>
<keyword evidence="2" id="KW-0442">Lipid degradation</keyword>
<dbReference type="PANTHER" id="PTHR10272:SF0">
    <property type="entry name" value="PLATELET-ACTIVATING FACTOR ACETYLHYDROLASE"/>
    <property type="match status" value="1"/>
</dbReference>
<keyword evidence="1" id="KW-0378">Hydrolase</keyword>
<evidence type="ECO:0000259" key="5">
    <source>
        <dbReference type="Pfam" id="PF12697"/>
    </source>
</evidence>
<protein>
    <recommendedName>
        <fullName evidence="5">AB hydrolase-1 domain-containing protein</fullName>
    </recommendedName>
</protein>
<evidence type="ECO:0000256" key="2">
    <source>
        <dbReference type="ARBA" id="ARBA00022963"/>
    </source>
</evidence>
<evidence type="ECO:0000256" key="3">
    <source>
        <dbReference type="ARBA" id="ARBA00023098"/>
    </source>
</evidence>
<dbReference type="PIRSF" id="PIRSF031982">
    <property type="entry name" value="UCP031982_abhydr"/>
    <property type="match status" value="1"/>
</dbReference>
<dbReference type="PANTHER" id="PTHR10272">
    <property type="entry name" value="PLATELET-ACTIVATING FACTOR ACETYLHYDROLASE"/>
    <property type="match status" value="1"/>
</dbReference>
<dbReference type="AlphaFoldDB" id="A0A1C1YQS4"/>
<dbReference type="GO" id="GO:0003847">
    <property type="term" value="F:1-alkyl-2-acetylglycerophosphocholine esterase activity"/>
    <property type="evidence" value="ECO:0007669"/>
    <property type="project" value="TreeGrafter"/>
</dbReference>
<dbReference type="Proteomes" id="UP000094795">
    <property type="component" value="Unassembled WGS sequence"/>
</dbReference>
<dbReference type="InterPro" id="IPR000073">
    <property type="entry name" value="AB_hydrolase_1"/>
</dbReference>
<keyword evidence="4" id="KW-0732">Signal</keyword>
<dbReference type="SUPFAM" id="SSF53474">
    <property type="entry name" value="alpha/beta-Hydrolases"/>
    <property type="match status" value="1"/>
</dbReference>
<name>A0A1C1YQS4_9HYPH</name>
<dbReference type="EMBL" id="LQZT01000049">
    <property type="protein sequence ID" value="OCW55834.1"/>
    <property type="molecule type" value="Genomic_DNA"/>
</dbReference>
<keyword evidence="3" id="KW-0443">Lipid metabolism</keyword>
<organism evidence="6 7">
    <name type="scientific">Hoeflea olei</name>
    <dbReference type="NCBI Taxonomy" id="1480615"/>
    <lineage>
        <taxon>Bacteria</taxon>
        <taxon>Pseudomonadati</taxon>
        <taxon>Pseudomonadota</taxon>
        <taxon>Alphaproteobacteria</taxon>
        <taxon>Hyphomicrobiales</taxon>
        <taxon>Rhizobiaceae</taxon>
        <taxon>Hoeflea</taxon>
    </lineage>
</organism>
<accession>A0A1C1YQS4</accession>
<dbReference type="GO" id="GO:0016042">
    <property type="term" value="P:lipid catabolic process"/>
    <property type="evidence" value="ECO:0007669"/>
    <property type="project" value="UniProtKB-KW"/>
</dbReference>
<proteinExistence type="predicted"/>
<evidence type="ECO:0000256" key="4">
    <source>
        <dbReference type="SAM" id="SignalP"/>
    </source>
</evidence>